<dbReference type="SUPFAM" id="SSF56801">
    <property type="entry name" value="Acetyl-CoA synthetase-like"/>
    <property type="match status" value="1"/>
</dbReference>
<dbReference type="InterPro" id="IPR042099">
    <property type="entry name" value="ANL_N_sf"/>
</dbReference>
<accession>A0A1I7K9M7</accession>
<organism evidence="2 3">
    <name type="scientific">Paenacidovorax caeni</name>
    <dbReference type="NCBI Taxonomy" id="343013"/>
    <lineage>
        <taxon>Bacteria</taxon>
        <taxon>Pseudomonadati</taxon>
        <taxon>Pseudomonadota</taxon>
        <taxon>Betaproteobacteria</taxon>
        <taxon>Burkholderiales</taxon>
        <taxon>Comamonadaceae</taxon>
        <taxon>Paenacidovorax</taxon>
    </lineage>
</organism>
<dbReference type="Pfam" id="PF00501">
    <property type="entry name" value="AMP-binding"/>
    <property type="match status" value="1"/>
</dbReference>
<dbReference type="STRING" id="343013.SAMN04489707_10423"/>
<dbReference type="GO" id="GO:0016874">
    <property type="term" value="F:ligase activity"/>
    <property type="evidence" value="ECO:0007669"/>
    <property type="project" value="UniProtKB-KW"/>
</dbReference>
<gene>
    <name evidence="2" type="ORF">SAMN04489707_10423</name>
</gene>
<evidence type="ECO:0000313" key="2">
    <source>
        <dbReference type="EMBL" id="SFU94127.1"/>
    </source>
</evidence>
<dbReference type="PANTHER" id="PTHR43845:SF1">
    <property type="entry name" value="BLR5969 PROTEIN"/>
    <property type="match status" value="1"/>
</dbReference>
<keyword evidence="2" id="KW-0436">Ligase</keyword>
<dbReference type="EMBL" id="FPBX01000042">
    <property type="protein sequence ID" value="SFU94127.1"/>
    <property type="molecule type" value="Genomic_DNA"/>
</dbReference>
<dbReference type="PANTHER" id="PTHR43845">
    <property type="entry name" value="BLR5969 PROTEIN"/>
    <property type="match status" value="1"/>
</dbReference>
<dbReference type="Proteomes" id="UP000183656">
    <property type="component" value="Unassembled WGS sequence"/>
</dbReference>
<sequence>MSSFPPDHALGELLAFVRAHSPFYKDFYAAVPPGSTRLTDYPVLDSQRFWAANTVQDNQVFTAPVTEGITFKSGGTTGQPKYSVFTHAEWRSFTDAFGQGMRRAGLQPGDRIGNLFYAGKLYASFLFIARSIEAAGVGICYPIAGDDLDEILATWRQFDLNVLAGVPTTLMKLLERLTPEDRARLRLQTFLYGGEPMFEDQIAAVQAVFPGCQVRSIGVAGVDYGELGWASPGGAPGVHHCFDASTVMELLDEHGQPIEAMGQPGRIVLTNMHRRLMPIVRYPVGDQGEWLDPHGTPARRFRLLGRTEEGARIGPMTLYIDDVRQALHALEQSGTPLGLKDFQLVITHHDRRDACCLRIAVADPGAQDAQVGQRVVDGIYAARPMFHDLLAQSLVHPLAVQWVALSALHTNPRTGKLLRVVDQRHG</sequence>
<dbReference type="RefSeq" id="WP_074930390.1">
    <property type="nucleotide sequence ID" value="NZ_CYIG01000045.1"/>
</dbReference>
<evidence type="ECO:0000313" key="3">
    <source>
        <dbReference type="Proteomes" id="UP000183656"/>
    </source>
</evidence>
<dbReference type="OrthoDB" id="580775at2"/>
<dbReference type="Gene3D" id="3.40.50.12780">
    <property type="entry name" value="N-terminal domain of ligase-like"/>
    <property type="match status" value="1"/>
</dbReference>
<dbReference type="InterPro" id="IPR000873">
    <property type="entry name" value="AMP-dep_synth/lig_dom"/>
</dbReference>
<protein>
    <submittedName>
        <fullName evidence="2">Phenylacetate-CoA ligase</fullName>
    </submittedName>
</protein>
<proteinExistence type="predicted"/>
<dbReference type="AlphaFoldDB" id="A0A1I7K9M7"/>
<reference evidence="2 3" key="1">
    <citation type="submission" date="2016-10" db="EMBL/GenBank/DDBJ databases">
        <authorList>
            <person name="de Groot N.N."/>
        </authorList>
    </citation>
    <scope>NUCLEOTIDE SEQUENCE [LARGE SCALE GENOMIC DNA]</scope>
    <source>
        <strain evidence="2 3">R-24608</strain>
    </source>
</reference>
<name>A0A1I7K9M7_9BURK</name>
<keyword evidence="3" id="KW-1185">Reference proteome</keyword>
<evidence type="ECO:0000259" key="1">
    <source>
        <dbReference type="Pfam" id="PF00501"/>
    </source>
</evidence>
<feature type="domain" description="AMP-dependent synthetase/ligase" evidence="1">
    <location>
        <begin position="73"/>
        <end position="268"/>
    </location>
</feature>